<dbReference type="InterPro" id="IPR050109">
    <property type="entry name" value="HTH-type_TetR-like_transc_reg"/>
</dbReference>
<protein>
    <submittedName>
        <fullName evidence="6">TetR/AcrR family transcriptional regulator</fullName>
    </submittedName>
</protein>
<dbReference type="Pfam" id="PF00440">
    <property type="entry name" value="TetR_N"/>
    <property type="match status" value="1"/>
</dbReference>
<keyword evidence="7" id="KW-1185">Reference proteome</keyword>
<dbReference type="Gene3D" id="1.10.357.10">
    <property type="entry name" value="Tetracycline Repressor, domain 2"/>
    <property type="match status" value="1"/>
</dbReference>
<sequence>MSTGLRQRNRLAAMRLIQETALDLFDERGFDSVTIEEVAAAAEVSPSTVYRYFGTKEGLIVSDEFDSLSEEALADLIDLRDIVGTARRIVASYESSVESTSATQRSEHGPWRRVRYFFQEPSVRSAIYASLDRASARIAENMMTQEALPPTQARVAAHAIVFGYFAALEQWHLDGAERPISEYVDQGLSVLWGPPPPAGE</sequence>
<accession>A0ABP7FSF9</accession>
<reference evidence="7" key="1">
    <citation type="journal article" date="2019" name="Int. J. Syst. Evol. Microbiol.">
        <title>The Global Catalogue of Microorganisms (GCM) 10K type strain sequencing project: providing services to taxonomists for standard genome sequencing and annotation.</title>
        <authorList>
            <consortium name="The Broad Institute Genomics Platform"/>
            <consortium name="The Broad Institute Genome Sequencing Center for Infectious Disease"/>
            <person name="Wu L."/>
            <person name="Ma J."/>
        </authorList>
    </citation>
    <scope>NUCLEOTIDE SEQUENCE [LARGE SCALE GENOMIC DNA]</scope>
    <source>
        <strain evidence="7">JCM 17137</strain>
    </source>
</reference>
<evidence type="ECO:0000256" key="4">
    <source>
        <dbReference type="PROSITE-ProRule" id="PRU00335"/>
    </source>
</evidence>
<dbReference type="EMBL" id="BAABDD010000011">
    <property type="protein sequence ID" value="GAA3747172.1"/>
    <property type="molecule type" value="Genomic_DNA"/>
</dbReference>
<organism evidence="6 7">
    <name type="scientific">Salinactinospora qingdaonensis</name>
    <dbReference type="NCBI Taxonomy" id="702744"/>
    <lineage>
        <taxon>Bacteria</taxon>
        <taxon>Bacillati</taxon>
        <taxon>Actinomycetota</taxon>
        <taxon>Actinomycetes</taxon>
        <taxon>Streptosporangiales</taxon>
        <taxon>Nocardiopsidaceae</taxon>
        <taxon>Salinactinospora</taxon>
    </lineage>
</organism>
<dbReference type="SUPFAM" id="SSF46689">
    <property type="entry name" value="Homeodomain-like"/>
    <property type="match status" value="1"/>
</dbReference>
<dbReference type="PROSITE" id="PS50977">
    <property type="entry name" value="HTH_TETR_2"/>
    <property type="match status" value="1"/>
</dbReference>
<dbReference type="InterPro" id="IPR001647">
    <property type="entry name" value="HTH_TetR"/>
</dbReference>
<keyword evidence="1" id="KW-0805">Transcription regulation</keyword>
<dbReference type="PRINTS" id="PR00455">
    <property type="entry name" value="HTHTETR"/>
</dbReference>
<comment type="caution">
    <text evidence="6">The sequence shown here is derived from an EMBL/GenBank/DDBJ whole genome shotgun (WGS) entry which is preliminary data.</text>
</comment>
<dbReference type="RefSeq" id="WP_344971818.1">
    <property type="nucleotide sequence ID" value="NZ_BAABDD010000011.1"/>
</dbReference>
<evidence type="ECO:0000259" key="5">
    <source>
        <dbReference type="PROSITE" id="PS50977"/>
    </source>
</evidence>
<keyword evidence="3" id="KW-0804">Transcription</keyword>
<dbReference type="PANTHER" id="PTHR30055">
    <property type="entry name" value="HTH-TYPE TRANSCRIPTIONAL REGULATOR RUTR"/>
    <property type="match status" value="1"/>
</dbReference>
<evidence type="ECO:0000313" key="6">
    <source>
        <dbReference type="EMBL" id="GAA3747172.1"/>
    </source>
</evidence>
<gene>
    <name evidence="6" type="ORF">GCM10022402_28280</name>
</gene>
<name>A0ABP7FSF9_9ACTN</name>
<dbReference type="Gene3D" id="1.10.10.60">
    <property type="entry name" value="Homeodomain-like"/>
    <property type="match status" value="1"/>
</dbReference>
<evidence type="ECO:0000256" key="2">
    <source>
        <dbReference type="ARBA" id="ARBA00023125"/>
    </source>
</evidence>
<proteinExistence type="predicted"/>
<evidence type="ECO:0000256" key="3">
    <source>
        <dbReference type="ARBA" id="ARBA00023163"/>
    </source>
</evidence>
<feature type="DNA-binding region" description="H-T-H motif" evidence="4">
    <location>
        <begin position="34"/>
        <end position="53"/>
    </location>
</feature>
<feature type="domain" description="HTH tetR-type" evidence="5">
    <location>
        <begin position="11"/>
        <end position="71"/>
    </location>
</feature>
<dbReference type="InterPro" id="IPR009057">
    <property type="entry name" value="Homeodomain-like_sf"/>
</dbReference>
<dbReference type="Proteomes" id="UP001500908">
    <property type="component" value="Unassembled WGS sequence"/>
</dbReference>
<dbReference type="PANTHER" id="PTHR30055:SF234">
    <property type="entry name" value="HTH-TYPE TRANSCRIPTIONAL REGULATOR BETI"/>
    <property type="match status" value="1"/>
</dbReference>
<evidence type="ECO:0000256" key="1">
    <source>
        <dbReference type="ARBA" id="ARBA00023015"/>
    </source>
</evidence>
<evidence type="ECO:0000313" key="7">
    <source>
        <dbReference type="Proteomes" id="UP001500908"/>
    </source>
</evidence>
<keyword evidence="2 4" id="KW-0238">DNA-binding</keyword>